<sequence>MLNKIIALKNQIEKLSANLVFVLYYQDIFNSLMFGVLVAYTKFFAINPYDKKSMSIYQSVKKEFEKDLNHIESSYSELLKDKDFNSALQVEMKELEFRLKYVLFNWFFLFKKDKQGLNKEICQFKVDILRLKTKFMISHVLLNPDKYNLEHYKLVVKHLHNQLEDLNDKIGLMKGIEIDIYSDLPSAMYEWFEQTYSLLSNRYDEFKDELSIGDVWEDWSYDNCSSGDDEEYDEPVISFNNTIP</sequence>
<comment type="caution">
    <text evidence="2">The sequence shown here is derived from an EMBL/GenBank/DDBJ whole genome shotgun (WGS) entry which is preliminary data.</text>
</comment>
<accession>A0AAN5PJP0</accession>
<name>A0AAN5PJP0_LEGPN</name>
<evidence type="ECO:0000313" key="2">
    <source>
        <dbReference type="EMBL" id="HAU1881148.1"/>
    </source>
</evidence>
<keyword evidence="1" id="KW-0812">Transmembrane</keyword>
<protein>
    <submittedName>
        <fullName evidence="2">Uncharacterized protein</fullName>
    </submittedName>
</protein>
<feature type="transmembrane region" description="Helical" evidence="1">
    <location>
        <begin position="28"/>
        <end position="46"/>
    </location>
</feature>
<dbReference type="RefSeq" id="WP_010947706.1">
    <property type="nucleotide sequence ID" value="NZ_FJGX01000001.1"/>
</dbReference>
<reference evidence="2" key="2">
    <citation type="submission" date="2019-10" db="EMBL/GenBank/DDBJ databases">
        <authorList>
            <consortium name="NCBI Pathogen Detection Project"/>
        </authorList>
    </citation>
    <scope>NUCLEOTIDE SEQUENCE</scope>
    <source>
        <strain evidence="2">AZ00058701</strain>
    </source>
</reference>
<dbReference type="EMBL" id="DACWHX010000017">
    <property type="protein sequence ID" value="HAU1881148.1"/>
    <property type="molecule type" value="Genomic_DNA"/>
</dbReference>
<evidence type="ECO:0000313" key="3">
    <source>
        <dbReference type="Proteomes" id="UP000866496"/>
    </source>
</evidence>
<dbReference type="SMR" id="A0AAN5PJP0"/>
<proteinExistence type="predicted"/>
<keyword evidence="1" id="KW-0472">Membrane</keyword>
<dbReference type="Proteomes" id="UP000866496">
    <property type="component" value="Unassembled WGS sequence"/>
</dbReference>
<organism evidence="2 3">
    <name type="scientific">Legionella pneumophila</name>
    <dbReference type="NCBI Taxonomy" id="446"/>
    <lineage>
        <taxon>Bacteria</taxon>
        <taxon>Pseudomonadati</taxon>
        <taxon>Pseudomonadota</taxon>
        <taxon>Gammaproteobacteria</taxon>
        <taxon>Legionellales</taxon>
        <taxon>Legionellaceae</taxon>
        <taxon>Legionella</taxon>
    </lineage>
</organism>
<reference evidence="2" key="1">
    <citation type="journal article" date="2018" name="Genome Biol.">
        <title>SKESA: strategic k-mer extension for scrupulous assemblies.</title>
        <authorList>
            <person name="Souvorov A."/>
            <person name="Agarwala R."/>
            <person name="Lipman D.J."/>
        </authorList>
    </citation>
    <scope>NUCLEOTIDE SEQUENCE</scope>
    <source>
        <strain evidence="2">AZ00058701</strain>
    </source>
</reference>
<dbReference type="AlphaFoldDB" id="A0AAN5PJP0"/>
<gene>
    <name evidence="2" type="ORF">JBJ86_12955</name>
</gene>
<keyword evidence="1" id="KW-1133">Transmembrane helix</keyword>
<evidence type="ECO:0000256" key="1">
    <source>
        <dbReference type="SAM" id="Phobius"/>
    </source>
</evidence>